<keyword evidence="1" id="KW-0812">Transmembrane</keyword>
<evidence type="ECO:0000313" key="4">
    <source>
        <dbReference type="Proteomes" id="UP000507470"/>
    </source>
</evidence>
<dbReference type="InterPro" id="IPR006202">
    <property type="entry name" value="Neur_chan_lig-bd"/>
</dbReference>
<dbReference type="GO" id="GO:0005230">
    <property type="term" value="F:extracellular ligand-gated monoatomic ion channel activity"/>
    <property type="evidence" value="ECO:0007669"/>
    <property type="project" value="InterPro"/>
</dbReference>
<feature type="transmembrane region" description="Helical" evidence="1">
    <location>
        <begin position="182"/>
        <end position="203"/>
    </location>
</feature>
<dbReference type="Proteomes" id="UP000507470">
    <property type="component" value="Unassembled WGS sequence"/>
</dbReference>
<dbReference type="Pfam" id="PF02931">
    <property type="entry name" value="Neur_chan_LBD"/>
    <property type="match status" value="1"/>
</dbReference>
<feature type="domain" description="Neurotransmitter-gated ion-channel ligand-binding" evidence="2">
    <location>
        <begin position="1"/>
        <end position="77"/>
    </location>
</feature>
<keyword evidence="1" id="KW-1133">Transmembrane helix</keyword>
<reference evidence="3 4" key="1">
    <citation type="submission" date="2020-06" db="EMBL/GenBank/DDBJ databases">
        <authorList>
            <person name="Li R."/>
            <person name="Bekaert M."/>
        </authorList>
    </citation>
    <scope>NUCLEOTIDE SEQUENCE [LARGE SCALE GENOMIC DNA]</scope>
    <source>
        <strain evidence="4">wild</strain>
    </source>
</reference>
<gene>
    <name evidence="3" type="ORF">MCOR_23269</name>
</gene>
<accession>A0A6J8C037</accession>
<sequence length="207" mass="24464">MDVTYFPYDSQFCDIELASWGFPVDAVNLTFFKTEINLEDYRPNGEWNLVTTSQKPSVITEDELEFSELFFKMEFKRYYGHYLMMVFLTVTLGMASLVIIFTIFIIRLYHQPEHDKAPKWMHSLARKFLKLKCRSERINHLDHLEQSQVTENGQPKDGRICLESRKQFTPYTNKELAEFFDYFLLGVFTVLYILVILCFPIVLSTST</sequence>
<evidence type="ECO:0000256" key="1">
    <source>
        <dbReference type="SAM" id="Phobius"/>
    </source>
</evidence>
<keyword evidence="4" id="KW-1185">Reference proteome</keyword>
<proteinExistence type="predicted"/>
<dbReference type="OrthoDB" id="410315at2759"/>
<dbReference type="GO" id="GO:0016020">
    <property type="term" value="C:membrane"/>
    <property type="evidence" value="ECO:0007669"/>
    <property type="project" value="InterPro"/>
</dbReference>
<dbReference type="PANTHER" id="PTHR18945">
    <property type="entry name" value="NEUROTRANSMITTER GATED ION CHANNEL"/>
    <property type="match status" value="1"/>
</dbReference>
<feature type="transmembrane region" description="Helical" evidence="1">
    <location>
        <begin position="82"/>
        <end position="106"/>
    </location>
</feature>
<dbReference type="InterPro" id="IPR036734">
    <property type="entry name" value="Neur_chan_lig-bd_sf"/>
</dbReference>
<dbReference type="GO" id="GO:0004888">
    <property type="term" value="F:transmembrane signaling receptor activity"/>
    <property type="evidence" value="ECO:0007669"/>
    <property type="project" value="InterPro"/>
</dbReference>
<dbReference type="SUPFAM" id="SSF63712">
    <property type="entry name" value="Nicotinic receptor ligand binding domain-like"/>
    <property type="match status" value="1"/>
</dbReference>
<protein>
    <recommendedName>
        <fullName evidence="2">Neurotransmitter-gated ion-channel ligand-binding domain-containing protein</fullName>
    </recommendedName>
</protein>
<dbReference type="InterPro" id="IPR006201">
    <property type="entry name" value="Neur_channel"/>
</dbReference>
<organism evidence="3 4">
    <name type="scientific">Mytilus coruscus</name>
    <name type="common">Sea mussel</name>
    <dbReference type="NCBI Taxonomy" id="42192"/>
    <lineage>
        <taxon>Eukaryota</taxon>
        <taxon>Metazoa</taxon>
        <taxon>Spiralia</taxon>
        <taxon>Lophotrochozoa</taxon>
        <taxon>Mollusca</taxon>
        <taxon>Bivalvia</taxon>
        <taxon>Autobranchia</taxon>
        <taxon>Pteriomorphia</taxon>
        <taxon>Mytilida</taxon>
        <taxon>Mytiloidea</taxon>
        <taxon>Mytilidae</taxon>
        <taxon>Mytilinae</taxon>
        <taxon>Mytilus</taxon>
    </lineage>
</organism>
<evidence type="ECO:0000259" key="2">
    <source>
        <dbReference type="Pfam" id="PF02931"/>
    </source>
</evidence>
<keyword evidence="1" id="KW-0472">Membrane</keyword>
<evidence type="ECO:0000313" key="3">
    <source>
        <dbReference type="EMBL" id="CAC5387977.1"/>
    </source>
</evidence>
<dbReference type="EMBL" id="CACVKT020004098">
    <property type="protein sequence ID" value="CAC5387977.1"/>
    <property type="molecule type" value="Genomic_DNA"/>
</dbReference>
<dbReference type="Gene3D" id="2.70.170.10">
    <property type="entry name" value="Neurotransmitter-gated ion-channel ligand-binding domain"/>
    <property type="match status" value="1"/>
</dbReference>
<name>A0A6J8C037_MYTCO</name>
<dbReference type="AlphaFoldDB" id="A0A6J8C037"/>